<feature type="compositionally biased region" description="Basic residues" evidence="7">
    <location>
        <begin position="310"/>
        <end position="319"/>
    </location>
</feature>
<feature type="compositionally biased region" description="Basic and acidic residues" evidence="7">
    <location>
        <begin position="293"/>
        <end position="309"/>
    </location>
</feature>
<keyword evidence="8" id="KW-1185">Reference proteome</keyword>
<reference evidence="9" key="1">
    <citation type="submission" date="2022-11" db="UniProtKB">
        <authorList>
            <consortium name="WormBaseParasite"/>
        </authorList>
    </citation>
    <scope>IDENTIFICATION</scope>
</reference>
<evidence type="ECO:0000256" key="4">
    <source>
        <dbReference type="ARBA" id="ARBA00022728"/>
    </source>
</evidence>
<dbReference type="GO" id="GO:0008380">
    <property type="term" value="P:RNA splicing"/>
    <property type="evidence" value="ECO:0007669"/>
    <property type="project" value="UniProtKB-KW"/>
</dbReference>
<accession>A0A915KY58</accession>
<organism evidence="8 9">
    <name type="scientific">Romanomermis culicivorax</name>
    <name type="common">Nematode worm</name>
    <dbReference type="NCBI Taxonomy" id="13658"/>
    <lineage>
        <taxon>Eukaryota</taxon>
        <taxon>Metazoa</taxon>
        <taxon>Ecdysozoa</taxon>
        <taxon>Nematoda</taxon>
        <taxon>Enoplea</taxon>
        <taxon>Dorylaimia</taxon>
        <taxon>Mermithida</taxon>
        <taxon>Mermithoidea</taxon>
        <taxon>Mermithidae</taxon>
        <taxon>Romanomermis</taxon>
    </lineage>
</organism>
<feature type="compositionally biased region" description="Basic residues" evidence="7">
    <location>
        <begin position="221"/>
        <end position="248"/>
    </location>
</feature>
<dbReference type="Proteomes" id="UP000887565">
    <property type="component" value="Unplaced"/>
</dbReference>
<evidence type="ECO:0000256" key="7">
    <source>
        <dbReference type="SAM" id="MobiDB-lite"/>
    </source>
</evidence>
<protein>
    <submittedName>
        <fullName evidence="9">Uncharacterized protein</fullName>
    </submittedName>
</protein>
<feature type="compositionally biased region" description="Basic residues" evidence="7">
    <location>
        <begin position="257"/>
        <end position="276"/>
    </location>
</feature>
<keyword evidence="3" id="KW-0507">mRNA processing</keyword>
<comment type="similarity">
    <text evidence="2">Belongs to the PRP38 family.</text>
</comment>
<evidence type="ECO:0000256" key="3">
    <source>
        <dbReference type="ARBA" id="ARBA00022664"/>
    </source>
</evidence>
<evidence type="ECO:0000256" key="5">
    <source>
        <dbReference type="ARBA" id="ARBA00023187"/>
    </source>
</evidence>
<feature type="compositionally biased region" description="Polar residues" evidence="7">
    <location>
        <begin position="387"/>
        <end position="400"/>
    </location>
</feature>
<keyword evidence="4" id="KW-0747">Spliceosome</keyword>
<dbReference type="WBParaSite" id="nRc.2.0.1.t43115-RA">
    <property type="protein sequence ID" value="nRc.2.0.1.t43115-RA"/>
    <property type="gene ID" value="nRc.2.0.1.g43115"/>
</dbReference>
<feature type="compositionally biased region" description="Polar residues" evidence="7">
    <location>
        <begin position="344"/>
        <end position="357"/>
    </location>
</feature>
<feature type="region of interest" description="Disordered" evidence="7">
    <location>
        <begin position="187"/>
        <end position="451"/>
    </location>
</feature>
<keyword evidence="6" id="KW-0539">Nucleus</keyword>
<feature type="compositionally biased region" description="Basic and acidic residues" evidence="7">
    <location>
        <begin position="440"/>
        <end position="451"/>
    </location>
</feature>
<dbReference type="GO" id="GO:0006397">
    <property type="term" value="P:mRNA processing"/>
    <property type="evidence" value="ECO:0007669"/>
    <property type="project" value="UniProtKB-KW"/>
</dbReference>
<evidence type="ECO:0000313" key="8">
    <source>
        <dbReference type="Proteomes" id="UP000887565"/>
    </source>
</evidence>
<dbReference type="InterPro" id="IPR005037">
    <property type="entry name" value="PRP38"/>
</dbReference>
<comment type="subcellular location">
    <subcellularLocation>
        <location evidence="1">Nucleus</location>
    </subcellularLocation>
</comment>
<dbReference type="GO" id="GO:0005681">
    <property type="term" value="C:spliceosomal complex"/>
    <property type="evidence" value="ECO:0007669"/>
    <property type="project" value="UniProtKB-KW"/>
</dbReference>
<sequence length="451" mass="52592">MERKDATDSVARFDYYNGNGGLRQQLVVHPQIDPRAGGGDPITIGQMVKMFLTKLEWYSTLFPRIPVPVQGTDPIGSVIQNADALKQFFWIRICRTKFLGLDPLSSKKWIRPIPKDLTILLLKWAVAIWLKLCGFHSKCFVYRRQQTALKKLQPFECYKDLDVKMREHNKKIYATQVENQKVAEYIENAKRSKSPEKAKDDRPKSREKDHKEEKSRENRRSRSRNNKKLSKSRSPHRKDSRSPSRRKRSNEDDHQLSRSKHSKRCSRSCSKSKKRDVKSSENRKSSRHKHSSHKTDRDRDHHNNHDDHHRHSKSKKKARSSSSRSKDKSSKNSKHDRKRRRSVSSDTVPNRAFTLQVQGKVLRRRVSKQRSSSKIRKEKCEKEDDSPSSTSRLKNPTAVESKSPEENLNDEATKKSDVVQHQDQPCRETLPFDEEEGELKDESLDEKNGLL</sequence>
<evidence type="ECO:0000313" key="9">
    <source>
        <dbReference type="WBParaSite" id="nRc.2.0.1.t43115-RA"/>
    </source>
</evidence>
<evidence type="ECO:0000256" key="1">
    <source>
        <dbReference type="ARBA" id="ARBA00004123"/>
    </source>
</evidence>
<dbReference type="OMA" id="WIRICRT"/>
<dbReference type="AlphaFoldDB" id="A0A915KY58"/>
<proteinExistence type="inferred from homology"/>
<keyword evidence="5" id="KW-0508">mRNA splicing</keyword>
<dbReference type="PANTHER" id="PTHR23142">
    <property type="entry name" value="PRE-MRNA-SPLICING FACTOR 38A-RELATED"/>
    <property type="match status" value="1"/>
</dbReference>
<evidence type="ECO:0000256" key="6">
    <source>
        <dbReference type="ARBA" id="ARBA00023242"/>
    </source>
</evidence>
<feature type="compositionally biased region" description="Basic and acidic residues" evidence="7">
    <location>
        <begin position="187"/>
        <end position="220"/>
    </location>
</feature>
<feature type="compositionally biased region" description="Basic residues" evidence="7">
    <location>
        <begin position="361"/>
        <end position="377"/>
    </location>
</feature>
<evidence type="ECO:0000256" key="2">
    <source>
        <dbReference type="ARBA" id="ARBA00006164"/>
    </source>
</evidence>
<feature type="compositionally biased region" description="Basic residues" evidence="7">
    <location>
        <begin position="331"/>
        <end position="342"/>
    </location>
</feature>
<feature type="compositionally biased region" description="Basic and acidic residues" evidence="7">
    <location>
        <begin position="411"/>
        <end position="426"/>
    </location>
</feature>
<name>A0A915KY58_ROMCU</name>